<proteinExistence type="predicted"/>
<dbReference type="GO" id="GO:0016020">
    <property type="term" value="C:membrane"/>
    <property type="evidence" value="ECO:0007669"/>
    <property type="project" value="UniProtKB-SubCell"/>
</dbReference>
<dbReference type="STRING" id="525903.Taci_0733"/>
<evidence type="ECO:0000256" key="5">
    <source>
        <dbReference type="SAM" id="Phobius"/>
    </source>
</evidence>
<accession>D1B9L3</accession>
<organism evidence="6 7">
    <name type="scientific">Thermanaerovibrio acidaminovorans (strain ATCC 49978 / DSM 6589 / Su883)</name>
    <name type="common">Selenomonas acidaminovorans</name>
    <dbReference type="NCBI Taxonomy" id="525903"/>
    <lineage>
        <taxon>Bacteria</taxon>
        <taxon>Thermotogati</taxon>
        <taxon>Synergistota</taxon>
        <taxon>Synergistia</taxon>
        <taxon>Synergistales</taxon>
        <taxon>Synergistaceae</taxon>
        <taxon>Thermanaerovibrio</taxon>
    </lineage>
</organism>
<evidence type="ECO:0000313" key="6">
    <source>
        <dbReference type="EMBL" id="ACZ18966.1"/>
    </source>
</evidence>
<evidence type="ECO:0000256" key="4">
    <source>
        <dbReference type="ARBA" id="ARBA00023136"/>
    </source>
</evidence>
<dbReference type="KEGG" id="tai:Taci_0733"/>
<name>D1B9L3_THEAS</name>
<keyword evidence="7" id="KW-1185">Reference proteome</keyword>
<feature type="transmembrane region" description="Helical" evidence="5">
    <location>
        <begin position="112"/>
        <end position="134"/>
    </location>
</feature>
<dbReference type="Pfam" id="PF02674">
    <property type="entry name" value="Colicin_V"/>
    <property type="match status" value="1"/>
</dbReference>
<dbReference type="eggNOG" id="COG1286">
    <property type="taxonomic scope" value="Bacteria"/>
</dbReference>
<protein>
    <submittedName>
        <fullName evidence="6">Colicin V production protein</fullName>
    </submittedName>
</protein>
<dbReference type="OrthoDB" id="9810601at2"/>
<gene>
    <name evidence="6" type="ordered locus">Taci_0733</name>
</gene>
<evidence type="ECO:0000256" key="1">
    <source>
        <dbReference type="ARBA" id="ARBA00004141"/>
    </source>
</evidence>
<reference evidence="6 7" key="1">
    <citation type="journal article" date="2009" name="Stand. Genomic Sci.">
        <title>Complete genome sequence of Thermanaerovibrio acidaminovorans type strain (Su883).</title>
        <authorList>
            <person name="Chovatia M."/>
            <person name="Sikorski J."/>
            <person name="Schroder M."/>
            <person name="Lapidus A."/>
            <person name="Nolan M."/>
            <person name="Tice H."/>
            <person name="Glavina Del Rio T."/>
            <person name="Copeland A."/>
            <person name="Cheng J.F."/>
            <person name="Lucas S."/>
            <person name="Chen F."/>
            <person name="Bruce D."/>
            <person name="Goodwin L."/>
            <person name="Pitluck S."/>
            <person name="Ivanova N."/>
            <person name="Mavromatis K."/>
            <person name="Ovchinnikova G."/>
            <person name="Pati A."/>
            <person name="Chen A."/>
            <person name="Palaniappan K."/>
            <person name="Land M."/>
            <person name="Hauser L."/>
            <person name="Chang Y.J."/>
            <person name="Jeffries C.D."/>
            <person name="Chain P."/>
            <person name="Saunders E."/>
            <person name="Detter J.C."/>
            <person name="Brettin T."/>
            <person name="Rohde M."/>
            <person name="Goker M."/>
            <person name="Spring S."/>
            <person name="Bristow J."/>
            <person name="Markowitz V."/>
            <person name="Hugenholtz P."/>
            <person name="Kyrpides N.C."/>
            <person name="Klenk H.P."/>
            <person name="Eisen J.A."/>
        </authorList>
    </citation>
    <scope>NUCLEOTIDE SEQUENCE [LARGE SCALE GENOMIC DNA]</scope>
    <source>
        <strain evidence="7">ATCC 49978 / DSM 6589 / Su883</strain>
    </source>
</reference>
<dbReference type="HOGENOM" id="CLU_1593757_0_0_0"/>
<dbReference type="PANTHER" id="PTHR37306:SF1">
    <property type="entry name" value="COLICIN V PRODUCTION PROTEIN"/>
    <property type="match status" value="1"/>
</dbReference>
<evidence type="ECO:0000256" key="3">
    <source>
        <dbReference type="ARBA" id="ARBA00022989"/>
    </source>
</evidence>
<evidence type="ECO:0000313" key="7">
    <source>
        <dbReference type="Proteomes" id="UP000002030"/>
    </source>
</evidence>
<dbReference type="EMBL" id="CP001818">
    <property type="protein sequence ID" value="ACZ18966.1"/>
    <property type="molecule type" value="Genomic_DNA"/>
</dbReference>
<dbReference type="InterPro" id="IPR003825">
    <property type="entry name" value="Colicin-V_CvpA"/>
</dbReference>
<evidence type="ECO:0000256" key="2">
    <source>
        <dbReference type="ARBA" id="ARBA00022692"/>
    </source>
</evidence>
<feature type="transmembrane region" description="Helical" evidence="5">
    <location>
        <begin position="6"/>
        <end position="25"/>
    </location>
</feature>
<keyword evidence="2 5" id="KW-0812">Transmembrane</keyword>
<keyword evidence="4 5" id="KW-0472">Membrane</keyword>
<dbReference type="PANTHER" id="PTHR37306">
    <property type="entry name" value="COLICIN V PRODUCTION PROTEIN"/>
    <property type="match status" value="1"/>
</dbReference>
<dbReference type="Proteomes" id="UP000002030">
    <property type="component" value="Chromosome"/>
</dbReference>
<dbReference type="GO" id="GO:0009403">
    <property type="term" value="P:toxin biosynthetic process"/>
    <property type="evidence" value="ECO:0007669"/>
    <property type="project" value="InterPro"/>
</dbReference>
<dbReference type="EnsemblBacteria" id="ACZ18966">
    <property type="protein sequence ID" value="ACZ18966"/>
    <property type="gene ID" value="Taci_0733"/>
</dbReference>
<sequence length="167" mass="17877">MSLAMSGLDWGIALVGLIWIAKGFLRGFSREVASMAGWALGLFLSVELSDHLEPLVMSLGLVESPWACRALAAVGLLVFALLVARLVGGLLRGILVKAHLSAFDRLMGGAVGLAKLALLVAVSFVVANALSPFLPQGWEDRSLFMRMADRHRELILGAVYHPEGEGR</sequence>
<dbReference type="AlphaFoldDB" id="D1B9L3"/>
<keyword evidence="3 5" id="KW-1133">Transmembrane helix</keyword>
<dbReference type="RefSeq" id="WP_012869481.1">
    <property type="nucleotide sequence ID" value="NC_013522.1"/>
</dbReference>
<comment type="subcellular location">
    <subcellularLocation>
        <location evidence="1">Membrane</location>
        <topology evidence="1">Multi-pass membrane protein</topology>
    </subcellularLocation>
</comment>
<feature type="transmembrane region" description="Helical" evidence="5">
    <location>
        <begin position="69"/>
        <end position="91"/>
    </location>
</feature>